<keyword evidence="5" id="KW-0408">Iron</keyword>
<dbReference type="InterPro" id="IPR013785">
    <property type="entry name" value="Aldolase_TIM"/>
</dbReference>
<sequence length="226" mass="24167">MAAATPAEALRIGGLTPLTTIDFPGRLAAVVFCQGCPWRCGYCHNTELLDAGAPTAHTWAGVERLLHARRGLLDGVVFSGGEPTLQAALPDALARVRELGFATGLHTAGMYPERLATLLPLLDWVGLDVKAPQHRYDAITRTPGSGAKAWESLRLVLASGVAHECRTTWNASLYGDDDLQALADALAAEGVQHWALQECRTDGAPAWAPPQAVAQRWPGTFTLRRA</sequence>
<dbReference type="CDD" id="cd01335">
    <property type="entry name" value="Radical_SAM"/>
    <property type="match status" value="1"/>
</dbReference>
<evidence type="ECO:0000256" key="1">
    <source>
        <dbReference type="ARBA" id="ARBA00001966"/>
    </source>
</evidence>
<evidence type="ECO:0000256" key="2">
    <source>
        <dbReference type="ARBA" id="ARBA00022485"/>
    </source>
</evidence>
<dbReference type="RefSeq" id="WP_094436038.1">
    <property type="nucleotide sequence ID" value="NZ_NKDB02000001.1"/>
</dbReference>
<accession>A0A3R7FI19</accession>
<keyword evidence="2" id="KW-0004">4Fe-4S</keyword>
<dbReference type="AlphaFoldDB" id="A0A3R7FI19"/>
<name>A0A3R7FI19_9BURK</name>
<dbReference type="Pfam" id="PF04055">
    <property type="entry name" value="Radical_SAM"/>
    <property type="match status" value="1"/>
</dbReference>
<dbReference type="PANTHER" id="PTHR30352">
    <property type="entry name" value="PYRUVATE FORMATE-LYASE-ACTIVATING ENZYME"/>
    <property type="match status" value="1"/>
</dbReference>
<keyword evidence="3" id="KW-0949">S-adenosyl-L-methionine</keyword>
<dbReference type="PROSITE" id="PS51918">
    <property type="entry name" value="RADICAL_SAM"/>
    <property type="match status" value="1"/>
</dbReference>
<dbReference type="NCBIfam" id="TIGR02495">
    <property type="entry name" value="NrdG2"/>
    <property type="match status" value="1"/>
</dbReference>
<gene>
    <name evidence="8" type="ORF">CE154_005995</name>
</gene>
<evidence type="ECO:0000313" key="8">
    <source>
        <dbReference type="EMBL" id="RKJ99292.1"/>
    </source>
</evidence>
<comment type="caution">
    <text evidence="8">The sequence shown here is derived from an EMBL/GenBank/DDBJ whole genome shotgun (WGS) entry which is preliminary data.</text>
</comment>
<evidence type="ECO:0000259" key="7">
    <source>
        <dbReference type="PROSITE" id="PS51918"/>
    </source>
</evidence>
<dbReference type="EMBL" id="NKDB02000001">
    <property type="protein sequence ID" value="RKJ99292.1"/>
    <property type="molecule type" value="Genomic_DNA"/>
</dbReference>
<dbReference type="SFLD" id="SFLDG01094">
    <property type="entry name" value="Uncharacterised_Radical_SAM_Su"/>
    <property type="match status" value="1"/>
</dbReference>
<reference evidence="8 9" key="1">
    <citation type="submission" date="2018-09" db="EMBL/GenBank/DDBJ databases">
        <title>Genome comparison of Alicycliphilus sp. BQ1, a polyurethanolytic bacterium, with its closest phylogenetic relatives Alicycliphilus denitrificans BC and K601, unable to attack polyurethane.</title>
        <authorList>
            <person name="Loza-Tavera H."/>
            <person name="Lozano L."/>
            <person name="Cevallos M."/>
            <person name="Maya-Lucas O."/>
            <person name="Garcia-Mena J."/>
            <person name="Hernandez J."/>
        </authorList>
    </citation>
    <scope>NUCLEOTIDE SEQUENCE [LARGE SCALE GENOMIC DNA]</scope>
    <source>
        <strain evidence="8 9">BQ1</strain>
    </source>
</reference>
<dbReference type="Proteomes" id="UP000216225">
    <property type="component" value="Unassembled WGS sequence"/>
</dbReference>
<dbReference type="PANTHER" id="PTHR30352:SF13">
    <property type="entry name" value="GLYCYL-RADICAL ENZYME ACTIVATING ENZYME YJJW-RELATED"/>
    <property type="match status" value="1"/>
</dbReference>
<evidence type="ECO:0000256" key="6">
    <source>
        <dbReference type="ARBA" id="ARBA00023014"/>
    </source>
</evidence>
<dbReference type="SFLD" id="SFLDS00029">
    <property type="entry name" value="Radical_SAM"/>
    <property type="match status" value="1"/>
</dbReference>
<dbReference type="InterPro" id="IPR058240">
    <property type="entry name" value="rSAM_sf"/>
</dbReference>
<dbReference type="InterPro" id="IPR034457">
    <property type="entry name" value="Organic_radical-activating"/>
</dbReference>
<protein>
    <submittedName>
        <fullName evidence="8">Anaerobic ribonucleoside-triphosphate reductase activating protein</fullName>
    </submittedName>
</protein>
<keyword evidence="6" id="KW-0411">Iron-sulfur</keyword>
<dbReference type="InterPro" id="IPR012840">
    <property type="entry name" value="NrdG2"/>
</dbReference>
<keyword evidence="4" id="KW-0479">Metal-binding</keyword>
<proteinExistence type="predicted"/>
<dbReference type="GO" id="GO:0046872">
    <property type="term" value="F:metal ion binding"/>
    <property type="evidence" value="ECO:0007669"/>
    <property type="project" value="UniProtKB-KW"/>
</dbReference>
<evidence type="ECO:0000256" key="5">
    <source>
        <dbReference type="ARBA" id="ARBA00023004"/>
    </source>
</evidence>
<evidence type="ECO:0000256" key="4">
    <source>
        <dbReference type="ARBA" id="ARBA00022723"/>
    </source>
</evidence>
<dbReference type="GO" id="GO:0003824">
    <property type="term" value="F:catalytic activity"/>
    <property type="evidence" value="ECO:0007669"/>
    <property type="project" value="InterPro"/>
</dbReference>
<evidence type="ECO:0000313" key="9">
    <source>
        <dbReference type="Proteomes" id="UP000216225"/>
    </source>
</evidence>
<comment type="cofactor">
    <cofactor evidence="1">
        <name>[4Fe-4S] cluster</name>
        <dbReference type="ChEBI" id="CHEBI:49883"/>
    </cofactor>
</comment>
<dbReference type="Gene3D" id="3.20.20.70">
    <property type="entry name" value="Aldolase class I"/>
    <property type="match status" value="1"/>
</dbReference>
<dbReference type="GO" id="GO:0051539">
    <property type="term" value="F:4 iron, 4 sulfur cluster binding"/>
    <property type="evidence" value="ECO:0007669"/>
    <property type="project" value="UniProtKB-KW"/>
</dbReference>
<feature type="domain" description="Radical SAM core" evidence="7">
    <location>
        <begin position="22"/>
        <end position="226"/>
    </location>
</feature>
<dbReference type="InterPro" id="IPR007197">
    <property type="entry name" value="rSAM"/>
</dbReference>
<dbReference type="SUPFAM" id="SSF102114">
    <property type="entry name" value="Radical SAM enzymes"/>
    <property type="match status" value="1"/>
</dbReference>
<evidence type="ECO:0000256" key="3">
    <source>
        <dbReference type="ARBA" id="ARBA00022691"/>
    </source>
</evidence>
<organism evidence="8 9">
    <name type="scientific">Alicycliphilus denitrificans</name>
    <dbReference type="NCBI Taxonomy" id="179636"/>
    <lineage>
        <taxon>Bacteria</taxon>
        <taxon>Pseudomonadati</taxon>
        <taxon>Pseudomonadota</taxon>
        <taxon>Betaproteobacteria</taxon>
        <taxon>Burkholderiales</taxon>
        <taxon>Comamonadaceae</taxon>
        <taxon>Alicycliphilus</taxon>
    </lineage>
</organism>